<dbReference type="FunFam" id="3.30.70.1430:FF:000001">
    <property type="entry name" value="Efflux pump membrane transporter"/>
    <property type="match status" value="1"/>
</dbReference>
<dbReference type="Gene3D" id="3.30.2090.10">
    <property type="entry name" value="Multidrug efflux transporter AcrB TolC docking domain, DN and DC subdomains"/>
    <property type="match status" value="2"/>
</dbReference>
<feature type="transmembrane region" description="Helical" evidence="9">
    <location>
        <begin position="441"/>
        <end position="461"/>
    </location>
</feature>
<evidence type="ECO:0000256" key="3">
    <source>
        <dbReference type="ARBA" id="ARBA00022448"/>
    </source>
</evidence>
<accession>A0A2V3U7V4</accession>
<keyword evidence="5 9" id="KW-0997">Cell inner membrane</keyword>
<dbReference type="NCBIfam" id="TIGR00915">
    <property type="entry name" value="2A0602"/>
    <property type="match status" value="1"/>
</dbReference>
<dbReference type="Gene3D" id="1.20.1640.10">
    <property type="entry name" value="Multidrug efflux transporter AcrB transmembrane domain"/>
    <property type="match status" value="2"/>
</dbReference>
<evidence type="ECO:0000256" key="1">
    <source>
        <dbReference type="ARBA" id="ARBA00004429"/>
    </source>
</evidence>
<comment type="caution">
    <text evidence="10">The sequence shown here is derived from an EMBL/GenBank/DDBJ whole genome shotgun (WGS) entry which is preliminary data.</text>
</comment>
<keyword evidence="11" id="KW-1185">Reference proteome</keyword>
<gene>
    <name evidence="10" type="ORF">C7450_105148</name>
</gene>
<dbReference type="InterPro" id="IPR027463">
    <property type="entry name" value="AcrB_DN_DC_subdom"/>
</dbReference>
<protein>
    <recommendedName>
        <fullName evidence="9">Efflux pump membrane transporter</fullName>
    </recommendedName>
</protein>
<feature type="transmembrane region" description="Helical" evidence="9">
    <location>
        <begin position="12"/>
        <end position="33"/>
    </location>
</feature>
<dbReference type="PRINTS" id="PR00702">
    <property type="entry name" value="ACRIFLAVINRP"/>
</dbReference>
<dbReference type="Pfam" id="PF00873">
    <property type="entry name" value="ACR_tran"/>
    <property type="match status" value="1"/>
</dbReference>
<feature type="transmembrane region" description="Helical" evidence="9">
    <location>
        <begin position="977"/>
        <end position="999"/>
    </location>
</feature>
<comment type="subcellular location">
    <subcellularLocation>
        <location evidence="1 9">Cell inner membrane</location>
        <topology evidence="1 9">Multi-pass membrane protein</topology>
    </subcellularLocation>
</comment>
<dbReference type="PANTHER" id="PTHR32063:SF13">
    <property type="entry name" value="MULTIDRUG EFFLUX PUMP SUBUNIT ACRB-RELATED"/>
    <property type="match status" value="1"/>
</dbReference>
<dbReference type="GO" id="GO:0005886">
    <property type="term" value="C:plasma membrane"/>
    <property type="evidence" value="ECO:0007669"/>
    <property type="project" value="UniProtKB-SubCell"/>
</dbReference>
<name>A0A2V3U7V4_9HYPH</name>
<keyword evidence="6 9" id="KW-0812">Transmembrane</keyword>
<dbReference type="GO" id="GO:0009636">
    <property type="term" value="P:response to toxic substance"/>
    <property type="evidence" value="ECO:0007669"/>
    <property type="project" value="UniProtKB-ARBA"/>
</dbReference>
<dbReference type="Proteomes" id="UP000248021">
    <property type="component" value="Unassembled WGS sequence"/>
</dbReference>
<keyword evidence="7 9" id="KW-1133">Transmembrane helix</keyword>
<sequence length="1056" mass="112835">MISRFFIERPVLANVLALVMVLIGAVALFNLPVAQYPNVTPPTVQVTTRYPGASAKTVVDTVALPIEQQVNGVDKMIYMQSTSASDGSYTLTVTFAIGTDPDFAQVLVQNRVSIAMSSLPQAVQVQGVTTQKKSTSILQFVTLSSPDGRYDSLFLANYGVINIQNELARLPGVGNITVFGAGEYAMRVWMNPQQMQARGLTPSDVIHAIQQQSQEVTAGVVGMPPAPPGQNFQYTININGRLNNAPDFENIIVKVDNANGGQITRIRDIGRVELGAQTYSQSFTLNGKPAAGIGVYQLPDANAISVAEEVRGKMEELSKSFPPGLVYGVPFDTTMFVNASISEVYKTLFEAGILVLVVILLFLQDWRAMLVPATTVPVTIIGAFAAMSAMGFTVNLSTLFAIVLAIGIVVDDAIVIVEGVARHIEEGMPGQPAAEKAMDELFGPIIGITLVLMSVFIPAAFLPGLTGQLFQQFALVIAATALISAINALTLKPTQCALWLRKPVPPEKRNAFYRGFNAIYDRCERAYSHLIARMVHRSPLMVAIALVLIGIAGWSLTRVPTAFLPTEDQGYVLIGAQLPDGASQERTNAVLAKVSQIAQDTPGVENVIGISGISVLDNNATLPNAAVAYVVLKDWGVRDKTKGEDLLGIYEHLNRALQAVPEATTFVLVPPAIQGIGNASGFTMQTQLKDGSFNYQLLEAVTRQIVAAGSSQSSLQHLNTSFRAGVPQFEVKVDRVKAETLGVTVGQVFSALSGYVGSSYVTQFNAFGMTFQVYTQAESPFRVNPRDLLDLKVRAGNGTMVPLGTIVTIEPMVGPSLISLYNLYPSATIVGTSAPGFSSGQALSLMGQIATSILPPGTGYEWTAMSYQEMAVGSQIYVVFGLAILLVYFVLAGQYESWIQPLSVLLAVPLALLGTVGALVGLGIANNLYTQIGLILLIALASKNAILIVEYAREKRAEGMEIADAAVEAARLRFRPIIMTSFAFILGVLPLVLATGAGASARKSIGIAVFSGMLASTCLAVLFVPSFFTLLQRFEEWRAGRSAKPASEAEPASEAR</sequence>
<dbReference type="EMBL" id="QJJK01000005">
    <property type="protein sequence ID" value="PXW58800.1"/>
    <property type="molecule type" value="Genomic_DNA"/>
</dbReference>
<feature type="transmembrane region" description="Helical" evidence="9">
    <location>
        <begin position="344"/>
        <end position="363"/>
    </location>
</feature>
<dbReference type="Gene3D" id="3.30.70.1440">
    <property type="entry name" value="Multidrug efflux transporter AcrB pore domain"/>
    <property type="match status" value="1"/>
</dbReference>
<evidence type="ECO:0000313" key="10">
    <source>
        <dbReference type="EMBL" id="PXW58800.1"/>
    </source>
</evidence>
<dbReference type="PANTHER" id="PTHR32063">
    <property type="match status" value="1"/>
</dbReference>
<feature type="transmembrane region" description="Helical" evidence="9">
    <location>
        <begin position="473"/>
        <end position="491"/>
    </location>
</feature>
<dbReference type="InterPro" id="IPR001036">
    <property type="entry name" value="Acrflvin-R"/>
</dbReference>
<feature type="transmembrane region" description="Helical" evidence="9">
    <location>
        <begin position="398"/>
        <end position="421"/>
    </location>
</feature>
<evidence type="ECO:0000256" key="6">
    <source>
        <dbReference type="ARBA" id="ARBA00022692"/>
    </source>
</evidence>
<proteinExistence type="inferred from homology"/>
<comment type="similarity">
    <text evidence="2 9">Belongs to the resistance-nodulation-cell division (RND) (TC 2.A.6) family.</text>
</comment>
<dbReference type="FunFam" id="1.20.1640.10:FF:000001">
    <property type="entry name" value="Efflux pump membrane transporter"/>
    <property type="match status" value="1"/>
</dbReference>
<evidence type="ECO:0000256" key="7">
    <source>
        <dbReference type="ARBA" id="ARBA00022989"/>
    </source>
</evidence>
<reference evidence="10 11" key="1">
    <citation type="submission" date="2018-05" db="EMBL/GenBank/DDBJ databases">
        <title>Genomic Encyclopedia of Type Strains, Phase IV (KMG-IV): sequencing the most valuable type-strain genomes for metagenomic binning, comparative biology and taxonomic classification.</title>
        <authorList>
            <person name="Goeker M."/>
        </authorList>
    </citation>
    <scope>NUCLEOTIDE SEQUENCE [LARGE SCALE GENOMIC DNA]</scope>
    <source>
        <strain evidence="10 11">DSM 6462</strain>
    </source>
</reference>
<dbReference type="NCBIfam" id="NF000282">
    <property type="entry name" value="RND_permease_1"/>
    <property type="match status" value="1"/>
</dbReference>
<evidence type="ECO:0000256" key="9">
    <source>
        <dbReference type="RuleBase" id="RU364070"/>
    </source>
</evidence>
<dbReference type="Gene3D" id="3.30.70.1320">
    <property type="entry name" value="Multidrug efflux transporter AcrB pore domain like"/>
    <property type="match status" value="1"/>
</dbReference>
<dbReference type="AlphaFoldDB" id="A0A2V3U7V4"/>
<keyword evidence="4" id="KW-1003">Cell membrane</keyword>
<feature type="transmembrane region" description="Helical" evidence="9">
    <location>
        <begin position="540"/>
        <end position="557"/>
    </location>
</feature>
<feature type="transmembrane region" description="Helical" evidence="9">
    <location>
        <begin position="931"/>
        <end position="952"/>
    </location>
</feature>
<evidence type="ECO:0000313" key="11">
    <source>
        <dbReference type="Proteomes" id="UP000248021"/>
    </source>
</evidence>
<dbReference type="GO" id="GO:0015562">
    <property type="term" value="F:efflux transmembrane transporter activity"/>
    <property type="evidence" value="ECO:0007669"/>
    <property type="project" value="InterPro"/>
</dbReference>
<dbReference type="InterPro" id="IPR004764">
    <property type="entry name" value="MdtF-like"/>
</dbReference>
<dbReference type="SUPFAM" id="SSF82714">
    <property type="entry name" value="Multidrug efflux transporter AcrB TolC docking domain, DN and DC subdomains"/>
    <property type="match status" value="2"/>
</dbReference>
<feature type="transmembrane region" description="Helical" evidence="9">
    <location>
        <begin position="904"/>
        <end position="925"/>
    </location>
</feature>
<dbReference type="GO" id="GO:0042910">
    <property type="term" value="F:xenobiotic transmembrane transporter activity"/>
    <property type="evidence" value="ECO:0007669"/>
    <property type="project" value="TreeGrafter"/>
</dbReference>
<evidence type="ECO:0000256" key="8">
    <source>
        <dbReference type="ARBA" id="ARBA00023136"/>
    </source>
</evidence>
<feature type="transmembrane region" description="Helical" evidence="9">
    <location>
        <begin position="1005"/>
        <end position="1031"/>
    </location>
</feature>
<evidence type="ECO:0000256" key="4">
    <source>
        <dbReference type="ARBA" id="ARBA00022475"/>
    </source>
</evidence>
<feature type="transmembrane region" description="Helical" evidence="9">
    <location>
        <begin position="874"/>
        <end position="892"/>
    </location>
</feature>
<evidence type="ECO:0000256" key="2">
    <source>
        <dbReference type="ARBA" id="ARBA00010942"/>
    </source>
</evidence>
<dbReference type="SUPFAM" id="SSF82693">
    <property type="entry name" value="Multidrug efflux transporter AcrB pore domain, PN1, PN2, PC1 and PC2 subdomains"/>
    <property type="match status" value="3"/>
</dbReference>
<evidence type="ECO:0000256" key="5">
    <source>
        <dbReference type="ARBA" id="ARBA00022519"/>
    </source>
</evidence>
<feature type="transmembrane region" description="Helical" evidence="9">
    <location>
        <begin position="370"/>
        <end position="392"/>
    </location>
</feature>
<dbReference type="RefSeq" id="WP_110374878.1">
    <property type="nucleotide sequence ID" value="NZ_CAKNFM010000006.1"/>
</dbReference>
<keyword evidence="3 9" id="KW-0813">Transport</keyword>
<keyword evidence="8 9" id="KW-0472">Membrane</keyword>
<organism evidence="10 11">
    <name type="scientific">Chelatococcus asaccharovorans</name>
    <dbReference type="NCBI Taxonomy" id="28210"/>
    <lineage>
        <taxon>Bacteria</taxon>
        <taxon>Pseudomonadati</taxon>
        <taxon>Pseudomonadota</taxon>
        <taxon>Alphaproteobacteria</taxon>
        <taxon>Hyphomicrobiales</taxon>
        <taxon>Chelatococcaceae</taxon>
        <taxon>Chelatococcus</taxon>
    </lineage>
</organism>
<dbReference type="Gene3D" id="3.30.70.1430">
    <property type="entry name" value="Multidrug efflux transporter AcrB pore domain"/>
    <property type="match status" value="2"/>
</dbReference>
<dbReference type="OrthoDB" id="9807350at2"/>
<dbReference type="SUPFAM" id="SSF82866">
    <property type="entry name" value="Multidrug efflux transporter AcrB transmembrane domain"/>
    <property type="match status" value="2"/>
</dbReference>